<sequence>MTRTRRALLKRSGAAGAAAGMAATAGCTSVLGIGATNSVKVSSMRFTEDIVLGYMALESLRANTDLTVLDETGLGGVTMNFRAVKNGEVTLYWLYTGGAWATIPPKHDRVIPDAEELYRAVKREFERVYDLEYLNRAPFNNTYVLVADPGWVEETGVETMSDFASHVSEGNTDFTVVMGPEFQQRADGWPGLAKHYGFEGMRGDLNVRNVGSSLTYQIVGQGGAEVGMGFSTNPKIRKYGLKTLEDDERFFPIYNPAPLVGGAALDAKPAMREPLNAIGPSLDTETIMRLNGLVSLQGRDPQTVAREYLRSEGLI</sequence>
<evidence type="ECO:0000313" key="2">
    <source>
        <dbReference type="EMBL" id="MFC6724198.1"/>
    </source>
</evidence>
<evidence type="ECO:0000259" key="1">
    <source>
        <dbReference type="Pfam" id="PF04069"/>
    </source>
</evidence>
<organism evidence="2 3">
    <name type="scientific">Halobium palmae</name>
    <dbReference type="NCBI Taxonomy" id="1776492"/>
    <lineage>
        <taxon>Archaea</taxon>
        <taxon>Methanobacteriati</taxon>
        <taxon>Methanobacteriota</taxon>
        <taxon>Stenosarchaea group</taxon>
        <taxon>Halobacteria</taxon>
        <taxon>Halobacteriales</taxon>
        <taxon>Haloferacaceae</taxon>
        <taxon>Halobium</taxon>
    </lineage>
</organism>
<dbReference type="SUPFAM" id="SSF53850">
    <property type="entry name" value="Periplasmic binding protein-like II"/>
    <property type="match status" value="1"/>
</dbReference>
<keyword evidence="3" id="KW-1185">Reference proteome</keyword>
<proteinExistence type="predicted"/>
<name>A0ABD5RZ38_9EURY</name>
<feature type="domain" description="ABC-type glycine betaine transport system substrate-binding" evidence="1">
    <location>
        <begin position="38"/>
        <end position="310"/>
    </location>
</feature>
<dbReference type="PROSITE" id="PS51318">
    <property type="entry name" value="TAT"/>
    <property type="match status" value="1"/>
</dbReference>
<dbReference type="Gene3D" id="3.40.190.10">
    <property type="entry name" value="Periplasmic binding protein-like II"/>
    <property type="match status" value="1"/>
</dbReference>
<dbReference type="EMBL" id="JBHSWU010000120">
    <property type="protein sequence ID" value="MFC6724198.1"/>
    <property type="molecule type" value="Genomic_DNA"/>
</dbReference>
<dbReference type="CDD" id="cd13528">
    <property type="entry name" value="PBP2_osmoprotectants"/>
    <property type="match status" value="1"/>
</dbReference>
<dbReference type="PROSITE" id="PS51257">
    <property type="entry name" value="PROKAR_LIPOPROTEIN"/>
    <property type="match status" value="1"/>
</dbReference>
<dbReference type="InterPro" id="IPR006311">
    <property type="entry name" value="TAT_signal"/>
</dbReference>
<gene>
    <name evidence="2" type="ORF">ACFQE1_07375</name>
</gene>
<accession>A0ABD5RZ38</accession>
<evidence type="ECO:0000313" key="3">
    <source>
        <dbReference type="Proteomes" id="UP001596328"/>
    </source>
</evidence>
<comment type="caution">
    <text evidence="2">The sequence shown here is derived from an EMBL/GenBank/DDBJ whole genome shotgun (WGS) entry which is preliminary data.</text>
</comment>
<dbReference type="Pfam" id="PF04069">
    <property type="entry name" value="OpuAC"/>
    <property type="match status" value="1"/>
</dbReference>
<dbReference type="AlphaFoldDB" id="A0ABD5RZ38"/>
<reference evidence="2 3" key="1">
    <citation type="journal article" date="2019" name="Int. J. Syst. Evol. Microbiol.">
        <title>The Global Catalogue of Microorganisms (GCM) 10K type strain sequencing project: providing services to taxonomists for standard genome sequencing and annotation.</title>
        <authorList>
            <consortium name="The Broad Institute Genomics Platform"/>
            <consortium name="The Broad Institute Genome Sequencing Center for Infectious Disease"/>
            <person name="Wu L."/>
            <person name="Ma J."/>
        </authorList>
    </citation>
    <scope>NUCLEOTIDE SEQUENCE [LARGE SCALE GENOMIC DNA]</scope>
    <source>
        <strain evidence="2 3">NBRC 111368</strain>
    </source>
</reference>
<dbReference type="Proteomes" id="UP001596328">
    <property type="component" value="Unassembled WGS sequence"/>
</dbReference>
<dbReference type="InterPro" id="IPR007210">
    <property type="entry name" value="ABC_Gly_betaine_transp_sub-bd"/>
</dbReference>
<protein>
    <submittedName>
        <fullName evidence="2">Glycine betaine ABC transporter substrate-binding protein</fullName>
    </submittedName>
</protein>
<dbReference type="Gene3D" id="3.40.190.120">
    <property type="entry name" value="Osmoprotection protein (prox), domain 2"/>
    <property type="match status" value="1"/>
</dbReference>